<dbReference type="RefSeq" id="WP_112225093.1">
    <property type="nucleotide sequence ID" value="NZ_CP047673.1"/>
</dbReference>
<accession>A0A365KI33</accession>
<name>A0A365KI33_9BACL</name>
<protein>
    <submittedName>
        <fullName evidence="1">Uncharacterized protein</fullName>
    </submittedName>
</protein>
<dbReference type="EMBL" id="QLZR01000014">
    <property type="protein sequence ID" value="RAZ72764.1"/>
    <property type="molecule type" value="Genomic_DNA"/>
</dbReference>
<proteinExistence type="predicted"/>
<sequence length="84" mass="9883">MNVVTAEYEVIDVEKQIVVNVYRVDGEAVAKYTYDFANPENDKTEGTIVEYALSQGFEWDEEKQNRFHEVKREEAKFVLDMKSR</sequence>
<dbReference type="AlphaFoldDB" id="A0A365KI33"/>
<comment type="caution">
    <text evidence="1">The sequence shown here is derived from an EMBL/GenBank/DDBJ whole genome shotgun (WGS) entry which is preliminary data.</text>
</comment>
<evidence type="ECO:0000313" key="1">
    <source>
        <dbReference type="EMBL" id="RAZ72764.1"/>
    </source>
</evidence>
<dbReference type="Proteomes" id="UP000251002">
    <property type="component" value="Unassembled WGS sequence"/>
</dbReference>
<evidence type="ECO:0000313" key="2">
    <source>
        <dbReference type="Proteomes" id="UP000251002"/>
    </source>
</evidence>
<organism evidence="1 2">
    <name type="scientific">Planococcus halotolerans</name>
    <dbReference type="NCBI Taxonomy" id="2233542"/>
    <lineage>
        <taxon>Bacteria</taxon>
        <taxon>Bacillati</taxon>
        <taxon>Bacillota</taxon>
        <taxon>Bacilli</taxon>
        <taxon>Bacillales</taxon>
        <taxon>Caryophanaceae</taxon>
        <taxon>Planococcus</taxon>
    </lineage>
</organism>
<reference evidence="1 2" key="1">
    <citation type="submission" date="2018-06" db="EMBL/GenBank/DDBJ databases">
        <title>The draft genome sequences of strains SCU63 and S1.</title>
        <authorList>
            <person name="Gan L."/>
        </authorList>
    </citation>
    <scope>NUCLEOTIDE SEQUENCE [LARGE SCALE GENOMIC DNA]</scope>
    <source>
        <strain evidence="1 2">SCU63</strain>
    </source>
</reference>
<keyword evidence="2" id="KW-1185">Reference proteome</keyword>
<gene>
    <name evidence="1" type="ORF">DP120_18195</name>
</gene>